<accession>A0AAW0D3W8</accession>
<dbReference type="AlphaFoldDB" id="A0AAW0D3W8"/>
<dbReference type="EMBL" id="JAWWNJ010000011">
    <property type="protein sequence ID" value="KAK7045290.1"/>
    <property type="molecule type" value="Genomic_DNA"/>
</dbReference>
<keyword evidence="3" id="KW-1185">Reference proteome</keyword>
<reference evidence="2 3" key="1">
    <citation type="journal article" date="2024" name="J Genomics">
        <title>Draft genome sequencing and assembly of Favolaschia claudopus CIRM-BRFM 2984 isolated from oak limbs.</title>
        <authorList>
            <person name="Navarro D."/>
            <person name="Drula E."/>
            <person name="Chaduli D."/>
            <person name="Cazenave R."/>
            <person name="Ahrendt S."/>
            <person name="Wang J."/>
            <person name="Lipzen A."/>
            <person name="Daum C."/>
            <person name="Barry K."/>
            <person name="Grigoriev I.V."/>
            <person name="Favel A."/>
            <person name="Rosso M.N."/>
            <person name="Martin F."/>
        </authorList>
    </citation>
    <scope>NUCLEOTIDE SEQUENCE [LARGE SCALE GENOMIC DNA]</scope>
    <source>
        <strain evidence="2 3">CIRM-BRFM 2984</strain>
    </source>
</reference>
<gene>
    <name evidence="2" type="ORF">R3P38DRAFT_2609712</name>
</gene>
<comment type="caution">
    <text evidence="2">The sequence shown here is derived from an EMBL/GenBank/DDBJ whole genome shotgun (WGS) entry which is preliminary data.</text>
</comment>
<evidence type="ECO:0000313" key="2">
    <source>
        <dbReference type="EMBL" id="KAK7045290.1"/>
    </source>
</evidence>
<protein>
    <recommendedName>
        <fullName evidence="4">HNH nuclease domain-containing protein</fullName>
    </recommendedName>
</protein>
<name>A0AAW0D3W8_9AGAR</name>
<organism evidence="2 3">
    <name type="scientific">Favolaschia claudopus</name>
    <dbReference type="NCBI Taxonomy" id="2862362"/>
    <lineage>
        <taxon>Eukaryota</taxon>
        <taxon>Fungi</taxon>
        <taxon>Dikarya</taxon>
        <taxon>Basidiomycota</taxon>
        <taxon>Agaricomycotina</taxon>
        <taxon>Agaricomycetes</taxon>
        <taxon>Agaricomycetidae</taxon>
        <taxon>Agaricales</taxon>
        <taxon>Marasmiineae</taxon>
        <taxon>Mycenaceae</taxon>
        <taxon>Favolaschia</taxon>
    </lineage>
</organism>
<dbReference type="Proteomes" id="UP001362999">
    <property type="component" value="Unassembled WGS sequence"/>
</dbReference>
<evidence type="ECO:0000313" key="3">
    <source>
        <dbReference type="Proteomes" id="UP001362999"/>
    </source>
</evidence>
<evidence type="ECO:0000256" key="1">
    <source>
        <dbReference type="SAM" id="MobiDB-lite"/>
    </source>
</evidence>
<evidence type="ECO:0008006" key="4">
    <source>
        <dbReference type="Google" id="ProtNLM"/>
    </source>
</evidence>
<proteinExistence type="predicted"/>
<feature type="region of interest" description="Disordered" evidence="1">
    <location>
        <begin position="339"/>
        <end position="363"/>
    </location>
</feature>
<sequence length="363" mass="41348">MDLKPCGHILSTHAMELEFDTFFFYEDPCLIVLLFGVNQNLVPMTNSQLNRWLNILAGDHGPQEVFICPVKVEDAGAFEYKMNRSGAVMEPDSTDPLSPGNYGIFLDHTGDCRCSSVPALRYARRPRTSYWELFQYREPHTLETVKSSIPTDIQHSVAIRDDARCVFTGDQTDLTTVWVVPPIFGILTEDVSDGDWDPTPFKCPANVFTMRSDLAQSFYLNLFGVDVDDQYRIVMFTPEGGLQELLPSHFKPFGQSQYDQATDHFLRRHFRLCLNVQLCQGDIHEDFPGAEIFETSIELGISYYANGLLNLEDLAPAEDPRWETELGQEIHRDLWARRKPASDTRQANRRKKYGMSSNAEITG</sequence>